<sequence>MAFQQLFAPPEMRRQTRPISHRANSQHQQTQHLLRLHNCKCASSWGEWTAHQQQRRAGFDDSSRPSPIFVTNMLDGCVALCQRASCDTPTVLWTEIPPLKSLKDHHQLNNGGTARTFRHCGRRRSRAAEMVCGQILLEEWHTNKNNNVMAHLWANS</sequence>
<dbReference type="Proteomes" id="UP000887572">
    <property type="component" value="Unplaced"/>
</dbReference>
<organism evidence="2 3">
    <name type="scientific">Globodera rostochiensis</name>
    <name type="common">Golden nematode worm</name>
    <name type="synonym">Heterodera rostochiensis</name>
    <dbReference type="NCBI Taxonomy" id="31243"/>
    <lineage>
        <taxon>Eukaryota</taxon>
        <taxon>Metazoa</taxon>
        <taxon>Ecdysozoa</taxon>
        <taxon>Nematoda</taxon>
        <taxon>Chromadorea</taxon>
        <taxon>Rhabditida</taxon>
        <taxon>Tylenchina</taxon>
        <taxon>Tylenchomorpha</taxon>
        <taxon>Tylenchoidea</taxon>
        <taxon>Heteroderidae</taxon>
        <taxon>Heteroderinae</taxon>
        <taxon>Globodera</taxon>
    </lineage>
</organism>
<dbReference type="WBParaSite" id="Gr19_v10_g4706.t1">
    <property type="protein sequence ID" value="Gr19_v10_g4706.t1"/>
    <property type="gene ID" value="Gr19_v10_g4706"/>
</dbReference>
<accession>A0A914HXJ5</accession>
<reference evidence="3" key="1">
    <citation type="submission" date="2022-11" db="UniProtKB">
        <authorList>
            <consortium name="WormBaseParasite"/>
        </authorList>
    </citation>
    <scope>IDENTIFICATION</scope>
</reference>
<dbReference type="AlphaFoldDB" id="A0A914HXJ5"/>
<evidence type="ECO:0000313" key="3">
    <source>
        <dbReference type="WBParaSite" id="Gr19_v10_g4706.t1"/>
    </source>
</evidence>
<protein>
    <submittedName>
        <fullName evidence="3">Uncharacterized protein</fullName>
    </submittedName>
</protein>
<evidence type="ECO:0000256" key="1">
    <source>
        <dbReference type="SAM" id="MobiDB-lite"/>
    </source>
</evidence>
<proteinExistence type="predicted"/>
<evidence type="ECO:0000313" key="2">
    <source>
        <dbReference type="Proteomes" id="UP000887572"/>
    </source>
</evidence>
<feature type="region of interest" description="Disordered" evidence="1">
    <location>
        <begin position="1"/>
        <end position="28"/>
    </location>
</feature>
<name>A0A914HXJ5_GLORO</name>
<keyword evidence="2" id="KW-1185">Reference proteome</keyword>